<proteinExistence type="predicted"/>
<protein>
    <recommendedName>
        <fullName evidence="3">GST N-terminal domain-containing protein</fullName>
    </recommendedName>
</protein>
<dbReference type="Proteomes" id="UP000236630">
    <property type="component" value="Unassembled WGS sequence"/>
</dbReference>
<dbReference type="SUPFAM" id="SSF52833">
    <property type="entry name" value="Thioredoxin-like"/>
    <property type="match status" value="1"/>
</dbReference>
<gene>
    <name evidence="1" type="ORF">CUMW_276260</name>
</gene>
<dbReference type="STRING" id="55188.A0A2H5N0Y4"/>
<accession>A0A2H5N0Y4</accession>
<organism evidence="1 2">
    <name type="scientific">Citrus unshiu</name>
    <name type="common">Satsuma mandarin</name>
    <name type="synonym">Citrus nobilis var. unshiu</name>
    <dbReference type="NCBI Taxonomy" id="55188"/>
    <lineage>
        <taxon>Eukaryota</taxon>
        <taxon>Viridiplantae</taxon>
        <taxon>Streptophyta</taxon>
        <taxon>Embryophyta</taxon>
        <taxon>Tracheophyta</taxon>
        <taxon>Spermatophyta</taxon>
        <taxon>Magnoliopsida</taxon>
        <taxon>eudicotyledons</taxon>
        <taxon>Gunneridae</taxon>
        <taxon>Pentapetalae</taxon>
        <taxon>rosids</taxon>
        <taxon>malvids</taxon>
        <taxon>Sapindales</taxon>
        <taxon>Rutaceae</taxon>
        <taxon>Aurantioideae</taxon>
        <taxon>Citrus</taxon>
    </lineage>
</organism>
<reference evidence="1 2" key="1">
    <citation type="journal article" date="2017" name="Front. Genet.">
        <title>Draft sequencing of the heterozygous diploid genome of Satsuma (Citrus unshiu Marc.) using a hybrid assembly approach.</title>
        <authorList>
            <person name="Shimizu T."/>
            <person name="Tanizawa Y."/>
            <person name="Mochizuki T."/>
            <person name="Nagasaki H."/>
            <person name="Yoshioka T."/>
            <person name="Toyoda A."/>
            <person name="Fujiyama A."/>
            <person name="Kaminuma E."/>
            <person name="Nakamura Y."/>
        </authorList>
    </citation>
    <scope>NUCLEOTIDE SEQUENCE [LARGE SCALE GENOMIC DNA]</scope>
    <source>
        <strain evidence="2">cv. Miyagawa wase</strain>
    </source>
</reference>
<evidence type="ECO:0000313" key="2">
    <source>
        <dbReference type="Proteomes" id="UP000236630"/>
    </source>
</evidence>
<sequence length="149" mass="17314">MNDKSGVSLVWTKIVEPLIQHLTERVAYLPPDSVLVHGENPVCESMVIIEYIEEMWPQNPLTLNDPYDRALARFWIKFAEDKVRITARANMFISLFFHKMIKISLLLIKVNHFSCGILKSFKTAFTAKKVFTPKMFDYSIGVLLHQERN</sequence>
<comment type="caution">
    <text evidence="1">The sequence shown here is derived from an EMBL/GenBank/DDBJ whole genome shotgun (WGS) entry which is preliminary data.</text>
</comment>
<name>A0A2H5N0Y4_CITUN</name>
<dbReference type="Gene3D" id="1.20.1050.10">
    <property type="match status" value="1"/>
</dbReference>
<evidence type="ECO:0008006" key="3">
    <source>
        <dbReference type="Google" id="ProtNLM"/>
    </source>
</evidence>
<dbReference type="InterPro" id="IPR036249">
    <property type="entry name" value="Thioredoxin-like_sf"/>
</dbReference>
<dbReference type="Gene3D" id="3.40.30.10">
    <property type="entry name" value="Glutaredoxin"/>
    <property type="match status" value="1"/>
</dbReference>
<dbReference type="AlphaFoldDB" id="A0A2H5N0Y4"/>
<evidence type="ECO:0000313" key="1">
    <source>
        <dbReference type="EMBL" id="GAY33920.1"/>
    </source>
</evidence>
<feature type="non-terminal residue" evidence="1">
    <location>
        <position position="149"/>
    </location>
</feature>
<dbReference type="PANTHER" id="PTHR44548">
    <property type="entry name" value="GST N-TERMINAL DOMAIN-CONTAINING PROTEIN"/>
    <property type="match status" value="1"/>
</dbReference>
<dbReference type="EMBL" id="BDQV01001632">
    <property type="protein sequence ID" value="GAY33920.1"/>
    <property type="molecule type" value="Genomic_DNA"/>
</dbReference>
<dbReference type="PANTHER" id="PTHR44548:SF3">
    <property type="entry name" value="GST N-TERMINAL DOMAIN-CONTAINING PROTEIN"/>
    <property type="match status" value="1"/>
</dbReference>
<keyword evidence="2" id="KW-1185">Reference proteome</keyword>